<feature type="region of interest" description="Disordered" evidence="1">
    <location>
        <begin position="172"/>
        <end position="222"/>
    </location>
</feature>
<evidence type="ECO:0000313" key="3">
    <source>
        <dbReference type="Proteomes" id="UP001189429"/>
    </source>
</evidence>
<organism evidence="2 3">
    <name type="scientific">Prorocentrum cordatum</name>
    <dbReference type="NCBI Taxonomy" id="2364126"/>
    <lineage>
        <taxon>Eukaryota</taxon>
        <taxon>Sar</taxon>
        <taxon>Alveolata</taxon>
        <taxon>Dinophyceae</taxon>
        <taxon>Prorocentrales</taxon>
        <taxon>Prorocentraceae</taxon>
        <taxon>Prorocentrum</taxon>
    </lineage>
</organism>
<feature type="compositionally biased region" description="Basic and acidic residues" evidence="1">
    <location>
        <begin position="197"/>
        <end position="215"/>
    </location>
</feature>
<sequence length="429" mass="44679">GGPDICMAEALHRLGGEGVTANEKMFCSLVMTVKGGAQILTRSAVNQGGALAWRALAKRSEPATSVRAHGIMASVPNVKQFPGAVAEFEAESGEVFNAGVKKSTFLQKAPRNMRAELQVQSERCYDELVSATIQHLQAAAVYEGGYQRSQTAPSGSGAGRCRGSAAMGMGALTRRRGCKGDQKGKGKGRGGQWGKGKGYDGEGRGAKRQEGDGKGNDSAVSEVTSDGWIQVGTSGPGSLAPSAIGPAACRTGAQGPRRPGVRAIMRQEATCENKWGRARESEWGRGCILAITTTEHGKVHGASSEGVWNTLWTLLDNCAGERANGRGDFPRAPIAPSKNPNLTVADGCALQPCGSKTVTPRVAGSRNLTMEFHLAGAKQPVMGAGKLCGRAPARVAWRGGMGGLSKHEAAGLAKPMKVNKTTARWSAGR</sequence>
<protein>
    <submittedName>
        <fullName evidence="2">Uncharacterized protein</fullName>
    </submittedName>
</protein>
<accession>A0ABN9QAF0</accession>
<gene>
    <name evidence="2" type="ORF">PCOR1329_LOCUS9520</name>
</gene>
<evidence type="ECO:0000256" key="1">
    <source>
        <dbReference type="SAM" id="MobiDB-lite"/>
    </source>
</evidence>
<feature type="non-terminal residue" evidence="2">
    <location>
        <position position="1"/>
    </location>
</feature>
<name>A0ABN9QAF0_9DINO</name>
<keyword evidence="3" id="KW-1185">Reference proteome</keyword>
<dbReference type="EMBL" id="CAUYUJ010002658">
    <property type="protein sequence ID" value="CAK0801788.1"/>
    <property type="molecule type" value="Genomic_DNA"/>
</dbReference>
<evidence type="ECO:0000313" key="2">
    <source>
        <dbReference type="EMBL" id="CAK0801788.1"/>
    </source>
</evidence>
<proteinExistence type="predicted"/>
<feature type="non-terminal residue" evidence="2">
    <location>
        <position position="429"/>
    </location>
</feature>
<reference evidence="2" key="1">
    <citation type="submission" date="2023-10" db="EMBL/GenBank/DDBJ databases">
        <authorList>
            <person name="Chen Y."/>
            <person name="Shah S."/>
            <person name="Dougan E. K."/>
            <person name="Thang M."/>
            <person name="Chan C."/>
        </authorList>
    </citation>
    <scope>NUCLEOTIDE SEQUENCE [LARGE SCALE GENOMIC DNA]</scope>
</reference>
<dbReference type="Proteomes" id="UP001189429">
    <property type="component" value="Unassembled WGS sequence"/>
</dbReference>
<comment type="caution">
    <text evidence="2">The sequence shown here is derived from an EMBL/GenBank/DDBJ whole genome shotgun (WGS) entry which is preliminary data.</text>
</comment>